<reference evidence="2" key="1">
    <citation type="submission" date="2011-03" db="EMBL/GenBank/DDBJ databases">
        <title>Complete sequence of Sphingobacterium sp. 21.</title>
        <authorList>
            <consortium name="US DOE Joint Genome Institute"/>
            <person name="Lucas S."/>
            <person name="Copeland A."/>
            <person name="Lapidus A."/>
            <person name="Cheng J.-F."/>
            <person name="Goodwin L."/>
            <person name="Pitluck S."/>
            <person name="Davenport K."/>
            <person name="Detter J.C."/>
            <person name="Han C."/>
            <person name="Tapia R."/>
            <person name="Land M."/>
            <person name="Hauser L."/>
            <person name="Kyrpides N."/>
            <person name="Ivanova N."/>
            <person name="Ovchinnikova G."/>
            <person name="Pagani I."/>
            <person name="Siebers A.K."/>
            <person name="Allgaier M."/>
            <person name="Thelen M.P."/>
            <person name="Hugenholtz P."/>
            <person name="Woyke T."/>
        </authorList>
    </citation>
    <scope>NUCLEOTIDE SEQUENCE</scope>
    <source>
        <strain evidence="2">21</strain>
    </source>
</reference>
<dbReference type="GO" id="GO:0004190">
    <property type="term" value="F:aspartic-type endopeptidase activity"/>
    <property type="evidence" value="ECO:0007669"/>
    <property type="project" value="InterPro"/>
</dbReference>
<accession>F4C5H2</accession>
<feature type="chain" id="PRO_5003311150" description="Peptidase A2 domain-containing protein" evidence="1">
    <location>
        <begin position="41"/>
        <end position="444"/>
    </location>
</feature>
<dbReference type="InterPro" id="IPR001969">
    <property type="entry name" value="Aspartic_peptidase_AS"/>
</dbReference>
<name>F4C5H2_SPHS2</name>
<gene>
    <name evidence="2" type="ordered locus">Sph21_3086</name>
</gene>
<dbReference type="AlphaFoldDB" id="F4C5H2"/>
<dbReference type="GO" id="GO:0006508">
    <property type="term" value="P:proteolysis"/>
    <property type="evidence" value="ECO:0007669"/>
    <property type="project" value="InterPro"/>
</dbReference>
<dbReference type="KEGG" id="shg:Sph21_3086"/>
<sequence length="444" mass="49885">MQPFRVFLRLKAISSKHRFKAMKTQWLSVFFLSLSNYALAQQTGTSILEKFLQEKDFLKLEASYRQQKDTLSELNSLYYGAFIDNASNRCTQSAKKIESLLKYHKSELTPQTAPPLLNVQMDNFVKLNAYRKAAKVGEQILASYSTFLDSAKVADLKNTIKLWRALENVPPQQITKVESRVKWTRDKIGLMNIPIRIGNQVSDFVFDTGANLSTISLSYAQKLKLKIIATSIDLGSSTSIQNQAMLAIAPSIFIDKTELKNVVFLVLPDKNLQFPQLDFAIHGIIGFPVMNLLREVQIARDGQFYIPPSVSTNVGQNLFLDELTPVIQLQVGDDTLLCHFDTGAMKTELFKKYYDANKSKVESEGKIDSIGRGGAGGVHKIEVYKIPLSTFTIQGKKVALANLPVLTESAGDFDAHFYGNIGQDIINQFNKMTINFQSMYIDFN</sequence>
<dbReference type="PROSITE" id="PS00141">
    <property type="entry name" value="ASP_PROTEASE"/>
    <property type="match status" value="1"/>
</dbReference>
<dbReference type="CDD" id="cd05483">
    <property type="entry name" value="retropepsin_like_bacteria"/>
    <property type="match status" value="1"/>
</dbReference>
<dbReference type="STRING" id="743722.Sph21_3086"/>
<dbReference type="eggNOG" id="COG3577">
    <property type="taxonomic scope" value="Bacteria"/>
</dbReference>
<proteinExistence type="predicted"/>
<dbReference type="Pfam" id="PF13650">
    <property type="entry name" value="Asp_protease_2"/>
    <property type="match status" value="1"/>
</dbReference>
<organism evidence="2">
    <name type="scientific">Sphingobacterium sp. (strain 21)</name>
    <dbReference type="NCBI Taxonomy" id="743722"/>
    <lineage>
        <taxon>Bacteria</taxon>
        <taxon>Pseudomonadati</taxon>
        <taxon>Bacteroidota</taxon>
        <taxon>Sphingobacteriia</taxon>
        <taxon>Sphingobacteriales</taxon>
        <taxon>Sphingobacteriaceae</taxon>
        <taxon>Sphingobacterium</taxon>
    </lineage>
</organism>
<dbReference type="InterPro" id="IPR034122">
    <property type="entry name" value="Retropepsin-like_bacterial"/>
</dbReference>
<dbReference type="HOGENOM" id="CLU_049420_0_0_10"/>
<dbReference type="SUPFAM" id="SSF50630">
    <property type="entry name" value="Acid proteases"/>
    <property type="match status" value="1"/>
</dbReference>
<dbReference type="Gene3D" id="2.40.70.10">
    <property type="entry name" value="Acid Proteases"/>
    <property type="match status" value="2"/>
</dbReference>
<dbReference type="EMBL" id="CP002584">
    <property type="protein sequence ID" value="ADZ79629.1"/>
    <property type="molecule type" value="Genomic_DNA"/>
</dbReference>
<keyword evidence="1" id="KW-0732">Signal</keyword>
<evidence type="ECO:0000256" key="1">
    <source>
        <dbReference type="SAM" id="SignalP"/>
    </source>
</evidence>
<evidence type="ECO:0008006" key="3">
    <source>
        <dbReference type="Google" id="ProtNLM"/>
    </source>
</evidence>
<evidence type="ECO:0000313" key="2">
    <source>
        <dbReference type="EMBL" id="ADZ79629.1"/>
    </source>
</evidence>
<feature type="signal peptide" evidence="1">
    <location>
        <begin position="1"/>
        <end position="40"/>
    </location>
</feature>
<protein>
    <recommendedName>
        <fullName evidence="3">Peptidase A2 domain-containing protein</fullName>
    </recommendedName>
</protein>
<dbReference type="PATRIC" id="fig|743722.3.peg.3297"/>
<dbReference type="InterPro" id="IPR021109">
    <property type="entry name" value="Peptidase_aspartic_dom_sf"/>
</dbReference>